<evidence type="ECO:0000313" key="4">
    <source>
        <dbReference type="Proteomes" id="UP000595046"/>
    </source>
</evidence>
<dbReference type="PANTHER" id="PTHR35333:SF3">
    <property type="entry name" value="BETA-LACTAMASE-TYPE TRANSPEPTIDASE FOLD CONTAINING PROTEIN"/>
    <property type="match status" value="1"/>
</dbReference>
<keyword evidence="3" id="KW-0378">Hydrolase</keyword>
<dbReference type="PANTHER" id="PTHR35333">
    <property type="entry name" value="BETA-LACTAMASE"/>
    <property type="match status" value="1"/>
</dbReference>
<feature type="domain" description="Beta-lactamase class A catalytic" evidence="2">
    <location>
        <begin position="78"/>
        <end position="122"/>
    </location>
</feature>
<dbReference type="KEGG" id="sbat:G4Z16_23335"/>
<keyword evidence="4" id="KW-1185">Reference proteome</keyword>
<feature type="domain" description="Beta-lactamase class A catalytic" evidence="2">
    <location>
        <begin position="127"/>
        <end position="264"/>
    </location>
</feature>
<name>A0A7T1T9G5_9ACTN</name>
<feature type="signal peptide" evidence="1">
    <location>
        <begin position="1"/>
        <end position="35"/>
    </location>
</feature>
<dbReference type="AlphaFoldDB" id="A0A7T1T9G5"/>
<dbReference type="Proteomes" id="UP000595046">
    <property type="component" value="Chromosome"/>
</dbReference>
<proteinExistence type="predicted"/>
<dbReference type="GO" id="GO:0046677">
    <property type="term" value="P:response to antibiotic"/>
    <property type="evidence" value="ECO:0007669"/>
    <property type="project" value="InterPro"/>
</dbReference>
<feature type="chain" id="PRO_5032519574" evidence="1">
    <location>
        <begin position="36"/>
        <end position="292"/>
    </location>
</feature>
<protein>
    <submittedName>
        <fullName evidence="3">Serine hydrolase</fullName>
    </submittedName>
</protein>
<reference evidence="4" key="1">
    <citation type="submission" date="2020-02" db="EMBL/GenBank/DDBJ databases">
        <title>Streptomyces sp. ASO4wet.</title>
        <authorList>
            <person name="Risdian C."/>
            <person name="Landwehr W."/>
            <person name="Schupp P."/>
            <person name="Wink J."/>
        </authorList>
    </citation>
    <scope>NUCLEOTIDE SEQUENCE [LARGE SCALE GENOMIC DNA]</scope>
    <source>
        <strain evidence="4">ASO4wet</strain>
    </source>
</reference>
<organism evidence="3 4">
    <name type="scientific">Streptomyces bathyalis</name>
    <dbReference type="NCBI Taxonomy" id="2710756"/>
    <lineage>
        <taxon>Bacteria</taxon>
        <taxon>Bacillati</taxon>
        <taxon>Actinomycetota</taxon>
        <taxon>Actinomycetes</taxon>
        <taxon>Kitasatosporales</taxon>
        <taxon>Streptomycetaceae</taxon>
        <taxon>Streptomyces</taxon>
    </lineage>
</organism>
<dbReference type="Pfam" id="PF13354">
    <property type="entry name" value="Beta-lactamase2"/>
    <property type="match status" value="2"/>
</dbReference>
<dbReference type="RefSeq" id="WP_197352634.1">
    <property type="nucleotide sequence ID" value="NZ_CP048882.1"/>
</dbReference>
<gene>
    <name evidence="3" type="ORF">G4Z16_23335</name>
</gene>
<evidence type="ECO:0000256" key="1">
    <source>
        <dbReference type="SAM" id="SignalP"/>
    </source>
</evidence>
<dbReference type="EMBL" id="CP048882">
    <property type="protein sequence ID" value="QPP08855.1"/>
    <property type="molecule type" value="Genomic_DNA"/>
</dbReference>
<evidence type="ECO:0000259" key="2">
    <source>
        <dbReference type="Pfam" id="PF13354"/>
    </source>
</evidence>
<accession>A0A7T1T9G5</accession>
<dbReference type="InterPro" id="IPR012338">
    <property type="entry name" value="Beta-lactam/transpept-like"/>
</dbReference>
<dbReference type="SUPFAM" id="SSF56601">
    <property type="entry name" value="beta-lactamase/transpeptidase-like"/>
    <property type="match status" value="1"/>
</dbReference>
<dbReference type="InterPro" id="IPR045155">
    <property type="entry name" value="Beta-lactam_cat"/>
</dbReference>
<dbReference type="GO" id="GO:0030655">
    <property type="term" value="P:beta-lactam antibiotic catabolic process"/>
    <property type="evidence" value="ECO:0007669"/>
    <property type="project" value="InterPro"/>
</dbReference>
<dbReference type="Gene3D" id="3.40.710.10">
    <property type="entry name" value="DD-peptidase/beta-lactamase superfamily"/>
    <property type="match status" value="1"/>
</dbReference>
<dbReference type="InterPro" id="IPR000871">
    <property type="entry name" value="Beta-lactam_class-A"/>
</dbReference>
<sequence>MFGSRTTATTRRATAAAVAAASTLTVLTSAGPAAASTAQARVGGAQVVCTSSQPGLAARLADDVADAIRPRQDSSALAVYDRRTGTTCEFRADVHYDSASVVKVSVLAALLRKAQEEDRRLTRDEVDLTTAMVTRSDNAATSTLWRRIGRERFAQFLSLAGMRNTEPGRNGVWGLTQVTARDQVKLLRLLTASNPVLNAESRAYALTLMNRVVPSQRWGVPAGAPDSATVHVKNGWLPRATGAWRVHSIGAFTHGGNDYGIAVLSQGNRRMDYGVGTIQGVAKAVHRGLGRR</sequence>
<evidence type="ECO:0000313" key="3">
    <source>
        <dbReference type="EMBL" id="QPP08855.1"/>
    </source>
</evidence>
<dbReference type="GO" id="GO:0008800">
    <property type="term" value="F:beta-lactamase activity"/>
    <property type="evidence" value="ECO:0007669"/>
    <property type="project" value="InterPro"/>
</dbReference>
<keyword evidence="1" id="KW-0732">Signal</keyword>